<dbReference type="SMART" id="SM00670">
    <property type="entry name" value="PINc"/>
    <property type="match status" value="1"/>
</dbReference>
<sequence>MKKTLFIDANIIVHHLLGDHPVLSPQAKKLFVQAQSGKMLMYFDEVIIAEVVWVLKSFYKLPKEDIVKQLVDIISQSWVINPRKKLLVASLGQFVATNFSYADCWALAVSKYKKIKLETFDKDLQKLT</sequence>
<dbReference type="SUPFAM" id="SSF88723">
    <property type="entry name" value="PIN domain-like"/>
    <property type="match status" value="1"/>
</dbReference>
<dbReference type="STRING" id="1618358.UX80_C0006G0026"/>
<dbReference type="Gene3D" id="3.40.50.1010">
    <property type="entry name" value="5'-nuclease"/>
    <property type="match status" value="1"/>
</dbReference>
<gene>
    <name evidence="2" type="ORF">UX80_C0006G0026</name>
</gene>
<proteinExistence type="predicted"/>
<name>A0A0G1RLQ1_9BACT</name>
<organism evidence="2 3">
    <name type="scientific">Candidatus Amesbacteria bacterium GW2011_GWA2_47_11b</name>
    <dbReference type="NCBI Taxonomy" id="1618358"/>
    <lineage>
        <taxon>Bacteria</taxon>
        <taxon>Candidatus Amesiibacteriota</taxon>
    </lineage>
</organism>
<evidence type="ECO:0000259" key="1">
    <source>
        <dbReference type="SMART" id="SM00670"/>
    </source>
</evidence>
<protein>
    <recommendedName>
        <fullName evidence="1">PIN domain-containing protein</fullName>
    </recommendedName>
</protein>
<dbReference type="Pfam" id="PF01850">
    <property type="entry name" value="PIN"/>
    <property type="match status" value="1"/>
</dbReference>
<evidence type="ECO:0000313" key="3">
    <source>
        <dbReference type="Proteomes" id="UP000034307"/>
    </source>
</evidence>
<accession>A0A0G1RLQ1</accession>
<evidence type="ECO:0000313" key="2">
    <source>
        <dbReference type="EMBL" id="KKU58056.1"/>
    </source>
</evidence>
<dbReference type="AlphaFoldDB" id="A0A0G1RLQ1"/>
<dbReference type="EMBL" id="LCNO01000006">
    <property type="protein sequence ID" value="KKU58056.1"/>
    <property type="molecule type" value="Genomic_DNA"/>
</dbReference>
<dbReference type="InterPro" id="IPR029060">
    <property type="entry name" value="PIN-like_dom_sf"/>
</dbReference>
<reference evidence="2 3" key="1">
    <citation type="journal article" date="2015" name="Nature">
        <title>rRNA introns, odd ribosomes, and small enigmatic genomes across a large radiation of phyla.</title>
        <authorList>
            <person name="Brown C.T."/>
            <person name="Hug L.A."/>
            <person name="Thomas B.C."/>
            <person name="Sharon I."/>
            <person name="Castelle C.J."/>
            <person name="Singh A."/>
            <person name="Wilkins M.J."/>
            <person name="Williams K.H."/>
            <person name="Banfield J.F."/>
        </authorList>
    </citation>
    <scope>NUCLEOTIDE SEQUENCE [LARGE SCALE GENOMIC DNA]</scope>
</reference>
<dbReference type="InterPro" id="IPR002716">
    <property type="entry name" value="PIN_dom"/>
</dbReference>
<comment type="caution">
    <text evidence="2">The sequence shown here is derived from an EMBL/GenBank/DDBJ whole genome shotgun (WGS) entry which is preliminary data.</text>
</comment>
<feature type="domain" description="PIN" evidence="1">
    <location>
        <begin position="3"/>
        <end position="126"/>
    </location>
</feature>
<dbReference type="Proteomes" id="UP000034307">
    <property type="component" value="Unassembled WGS sequence"/>
</dbReference>